<dbReference type="InterPro" id="IPR057969">
    <property type="entry name" value="T4_Y13H-like"/>
</dbReference>
<protein>
    <submittedName>
        <fullName evidence="1">Uncharacterized protein</fullName>
    </submittedName>
</protein>
<gene>
    <name evidence="1" type="ORF">CPT_Merlin243</name>
</gene>
<organism evidence="1 2">
    <name type="scientific">Citrobacter phage Merlin</name>
    <dbReference type="NCBI Taxonomy" id="1675602"/>
    <lineage>
        <taxon>Viruses</taxon>
        <taxon>Duplodnaviria</taxon>
        <taxon>Heunggongvirae</taxon>
        <taxon>Uroviricota</taxon>
        <taxon>Caudoviricetes</taxon>
        <taxon>Pantevenvirales</taxon>
        <taxon>Straboviridae</taxon>
        <taxon>Tevenvirinae</taxon>
        <taxon>Moonvirus</taxon>
        <taxon>Moonvirus merlin</taxon>
    </lineage>
</organism>
<dbReference type="Pfam" id="PF25744">
    <property type="entry name" value="T4_Y13H"/>
    <property type="match status" value="1"/>
</dbReference>
<dbReference type="RefSeq" id="YP_009203957.1">
    <property type="nucleotide sequence ID" value="NC_028857.1"/>
</dbReference>
<keyword evidence="2" id="KW-1185">Reference proteome</keyword>
<evidence type="ECO:0000313" key="2">
    <source>
        <dbReference type="Proteomes" id="UP000204280"/>
    </source>
</evidence>
<dbReference type="GeneID" id="26648168"/>
<dbReference type="Proteomes" id="UP000204280">
    <property type="component" value="Segment"/>
</dbReference>
<dbReference type="KEGG" id="vg:26648168"/>
<name>A0A0K1LN83_9CAUD</name>
<proteinExistence type="predicted"/>
<reference evidence="1 2" key="1">
    <citation type="journal article" date="2015" name="Genome Announc.">
        <title>Complete Genome Sequence of Citrobacter freundii Myophage Merlin.</title>
        <authorList>
            <person name="LeSage K.C."/>
            <person name="Hargrove E.C."/>
            <person name="Cahill J.L."/>
            <person name="Rasche E.S."/>
            <person name="Kuty Everett G.F."/>
        </authorList>
    </citation>
    <scope>NUCLEOTIDE SEQUENCE [LARGE SCALE GENOMIC DNA]</scope>
</reference>
<sequence length="63" mass="7198">MAAYHEGWALVSPKTKCIAHMDDGQYAVFTEEKYAILKAAEVLKQYGKTLTIRRVKIPLPWSM</sequence>
<dbReference type="EMBL" id="KT001915">
    <property type="protein sequence ID" value="AKU43889.1"/>
    <property type="molecule type" value="Genomic_DNA"/>
</dbReference>
<evidence type="ECO:0000313" key="1">
    <source>
        <dbReference type="EMBL" id="AKU43889.1"/>
    </source>
</evidence>
<accession>A0A0K1LN83</accession>